<dbReference type="AlphaFoldDB" id="G3WU23"/>
<dbReference type="Ensembl" id="ENSSHAT00000019084.2">
    <property type="protein sequence ID" value="ENSSHAP00000018928.1"/>
    <property type="gene ID" value="ENSSHAG00000016069.2"/>
</dbReference>
<evidence type="ECO:0000313" key="1">
    <source>
        <dbReference type="Ensembl" id="ENSSHAP00000018928.1"/>
    </source>
</evidence>
<reference evidence="1" key="3">
    <citation type="submission" date="2025-09" db="UniProtKB">
        <authorList>
            <consortium name="Ensembl"/>
        </authorList>
    </citation>
    <scope>IDENTIFICATION</scope>
</reference>
<evidence type="ECO:0000313" key="2">
    <source>
        <dbReference type="Proteomes" id="UP000007648"/>
    </source>
</evidence>
<dbReference type="STRING" id="9305.ENSSHAP00000018928"/>
<dbReference type="GeneID" id="100933038"/>
<dbReference type="KEGG" id="shr:100933038"/>
<protein>
    <submittedName>
        <fullName evidence="1">Testis expressed 26</fullName>
    </submittedName>
</protein>
<dbReference type="CTD" id="122046"/>
<dbReference type="FunCoup" id="G3WU23">
    <property type="interactions" value="130"/>
</dbReference>
<dbReference type="RefSeq" id="XP_023355371.1">
    <property type="nucleotide sequence ID" value="XM_023499603.2"/>
</dbReference>
<keyword evidence="2" id="KW-1185">Reference proteome</keyword>
<dbReference type="GO" id="GO:0005737">
    <property type="term" value="C:cytoplasm"/>
    <property type="evidence" value="ECO:0007669"/>
    <property type="project" value="TreeGrafter"/>
</dbReference>
<sequence>MSGPAGDTNWNSYETTMMHEYTPKRGEIPDIVRHTDFKGLGYSYKLNDPIHARTLYTEQFNWKPSSKDDMIRTATSSGTRTNKPHPSKEFMTWKLSQEGPKTVAERTAPCQKLTTVKKAESSLPDQEVETVRSSESSPWRIPATLKEIRKAIADQYTSRFREDYLDNSKLKKPTIQGPLDWKTLLPRRLETEFRRNFQIPMKIPELRDLNVKYGYNATVPVPAACGTVPSILLNHIWNQEHSKKQSTYERHYGKESLDLAMLLNSLNENEIKKYLEKVPEDERKLLQNFVNENYNRSGNKHK</sequence>
<dbReference type="GeneTree" id="ENSGT00390000009484"/>
<dbReference type="OMA" id="DTNWDSY"/>
<organism evidence="1 2">
    <name type="scientific">Sarcophilus harrisii</name>
    <name type="common">Tasmanian devil</name>
    <name type="synonym">Sarcophilus laniarius</name>
    <dbReference type="NCBI Taxonomy" id="9305"/>
    <lineage>
        <taxon>Eukaryota</taxon>
        <taxon>Metazoa</taxon>
        <taxon>Chordata</taxon>
        <taxon>Craniata</taxon>
        <taxon>Vertebrata</taxon>
        <taxon>Euteleostomi</taxon>
        <taxon>Mammalia</taxon>
        <taxon>Metatheria</taxon>
        <taxon>Dasyuromorphia</taxon>
        <taxon>Dasyuridae</taxon>
        <taxon>Sarcophilus</taxon>
    </lineage>
</organism>
<dbReference type="PANTHER" id="PTHR33769:SF1">
    <property type="entry name" value="TESTIS-EXPRESSED PROTEIN 26"/>
    <property type="match status" value="1"/>
</dbReference>
<name>G3WU23_SARHA</name>
<dbReference type="InterPro" id="IPR043460">
    <property type="entry name" value="MEDAG/TEX26"/>
</dbReference>
<dbReference type="OrthoDB" id="5984625at2759"/>
<reference evidence="1" key="2">
    <citation type="submission" date="2025-08" db="UniProtKB">
        <authorList>
            <consortium name="Ensembl"/>
        </authorList>
    </citation>
    <scope>IDENTIFICATION</scope>
</reference>
<proteinExistence type="predicted"/>
<reference evidence="1 2" key="1">
    <citation type="journal article" date="2011" name="Proc. Natl. Acad. Sci. U.S.A.">
        <title>Genetic diversity and population structure of the endangered marsupial Sarcophilus harrisii (Tasmanian devil).</title>
        <authorList>
            <person name="Miller W."/>
            <person name="Hayes V.M."/>
            <person name="Ratan A."/>
            <person name="Petersen D.C."/>
            <person name="Wittekindt N.E."/>
            <person name="Miller J."/>
            <person name="Walenz B."/>
            <person name="Knight J."/>
            <person name="Qi J."/>
            <person name="Zhao F."/>
            <person name="Wang Q."/>
            <person name="Bedoya-Reina O.C."/>
            <person name="Katiyar N."/>
            <person name="Tomsho L.P."/>
            <person name="Kasson L.M."/>
            <person name="Hardie R.A."/>
            <person name="Woodbridge P."/>
            <person name="Tindall E.A."/>
            <person name="Bertelsen M.F."/>
            <person name="Dixon D."/>
            <person name="Pyecroft S."/>
            <person name="Helgen K.M."/>
            <person name="Lesk A.M."/>
            <person name="Pringle T.H."/>
            <person name="Patterson N."/>
            <person name="Zhang Y."/>
            <person name="Kreiss A."/>
            <person name="Woods G.M."/>
            <person name="Jones M.E."/>
            <person name="Schuster S.C."/>
        </authorList>
    </citation>
    <scope>NUCLEOTIDE SEQUENCE [LARGE SCALE GENOMIC DNA]</scope>
</reference>
<gene>
    <name evidence="1" type="primary">TEX26</name>
</gene>
<accession>G3WU23</accession>
<dbReference type="eggNOG" id="ENOG502RY1J">
    <property type="taxonomic scope" value="Eukaryota"/>
</dbReference>
<dbReference type="PANTHER" id="PTHR33769">
    <property type="entry name" value="TESTIS-EXPRESSED PROTEIN 26 ISOFORM X3"/>
    <property type="match status" value="1"/>
</dbReference>
<dbReference type="HOGENOM" id="CLU_065377_1_0_1"/>
<dbReference type="InParanoid" id="G3WU23"/>
<dbReference type="Proteomes" id="UP000007648">
    <property type="component" value="Unassembled WGS sequence"/>
</dbReference>